<keyword evidence="3" id="KW-1185">Reference proteome</keyword>
<keyword evidence="2" id="KW-0808">Transferase</keyword>
<dbReference type="PROSITE" id="PS51186">
    <property type="entry name" value="GNAT"/>
    <property type="match status" value="1"/>
</dbReference>
<organism evidence="2 3">
    <name type="scientific">Phocaeicola coprocola</name>
    <dbReference type="NCBI Taxonomy" id="310298"/>
    <lineage>
        <taxon>Bacteria</taxon>
        <taxon>Pseudomonadati</taxon>
        <taxon>Bacteroidota</taxon>
        <taxon>Bacteroidia</taxon>
        <taxon>Bacteroidales</taxon>
        <taxon>Bacteroidaceae</taxon>
        <taxon>Phocaeicola</taxon>
    </lineage>
</organism>
<feature type="domain" description="N-acetyltransferase" evidence="1">
    <location>
        <begin position="1"/>
        <end position="138"/>
    </location>
</feature>
<dbReference type="Pfam" id="PF13527">
    <property type="entry name" value="Acetyltransf_9"/>
    <property type="match status" value="1"/>
</dbReference>
<dbReference type="InterPro" id="IPR051554">
    <property type="entry name" value="Acetyltransferase_Eis"/>
</dbReference>
<sequence length="344" mass="39305">MSVKEQVRQLWETCFNDDEAFVDLYFRLRYTDQINKAIIEDGKVISALQMISYPMTFCGRTVAASYISGACTHPDYRARGAMRRLLEETHRSMFDEGIVFSTLIPAEDWLKGYYARSGYATCFRYGVLKKVINSYEQPVNNSVSYLKMSKIDLLRNPEETIYPYFNEQMNRRSCCIQHTFDDFHVVLSDLALSKGDVWTIYKGDVLSGLIFCLMQEKTLSVKEILLSDEADLTVALHQLAAFYQAETMTCILPFADEMHELGMARIINVPACLELYAAVYQGEELCIHLQGDEVIGENNGYYTVSPGKMIQGYQMGKEYVCVTISELTALVLKDLHPYMSLMLD</sequence>
<dbReference type="Proteomes" id="UP000285864">
    <property type="component" value="Unassembled WGS sequence"/>
</dbReference>
<dbReference type="Gene3D" id="3.40.630.30">
    <property type="match status" value="1"/>
</dbReference>
<dbReference type="GO" id="GO:0030649">
    <property type="term" value="P:aminoglycoside antibiotic catabolic process"/>
    <property type="evidence" value="ECO:0007669"/>
    <property type="project" value="TreeGrafter"/>
</dbReference>
<comment type="caution">
    <text evidence="2">The sequence shown here is derived from an EMBL/GenBank/DDBJ whole genome shotgun (WGS) entry which is preliminary data.</text>
</comment>
<dbReference type="PANTHER" id="PTHR37817">
    <property type="entry name" value="N-ACETYLTRANSFERASE EIS"/>
    <property type="match status" value="1"/>
</dbReference>
<dbReference type="InterPro" id="IPR016181">
    <property type="entry name" value="Acyl_CoA_acyltransferase"/>
</dbReference>
<accession>A0A412GTV3</accession>
<proteinExistence type="predicted"/>
<dbReference type="SUPFAM" id="SSF55729">
    <property type="entry name" value="Acyl-CoA N-acyltransferases (Nat)"/>
    <property type="match status" value="1"/>
</dbReference>
<dbReference type="PANTHER" id="PTHR37817:SF1">
    <property type="entry name" value="N-ACETYLTRANSFERASE EIS"/>
    <property type="match status" value="1"/>
</dbReference>
<evidence type="ECO:0000313" key="2">
    <source>
        <dbReference type="EMBL" id="RGR98278.1"/>
    </source>
</evidence>
<name>A0A412GTV3_9BACT</name>
<dbReference type="InterPro" id="IPR000182">
    <property type="entry name" value="GNAT_dom"/>
</dbReference>
<evidence type="ECO:0000313" key="3">
    <source>
        <dbReference type="Proteomes" id="UP000285864"/>
    </source>
</evidence>
<reference evidence="2 3" key="1">
    <citation type="submission" date="2018-08" db="EMBL/GenBank/DDBJ databases">
        <title>A genome reference for cultivated species of the human gut microbiota.</title>
        <authorList>
            <person name="Zou Y."/>
            <person name="Xue W."/>
            <person name="Luo G."/>
        </authorList>
    </citation>
    <scope>NUCLEOTIDE SEQUENCE [LARGE SCALE GENOMIC DNA]</scope>
    <source>
        <strain evidence="2 3">AF24-2</strain>
    </source>
</reference>
<dbReference type="EMBL" id="QRUU01000013">
    <property type="protein sequence ID" value="RGR98278.1"/>
    <property type="molecule type" value="Genomic_DNA"/>
</dbReference>
<evidence type="ECO:0000259" key="1">
    <source>
        <dbReference type="PROSITE" id="PS51186"/>
    </source>
</evidence>
<dbReference type="Gene3D" id="3.30.1050.10">
    <property type="entry name" value="SCP2 sterol-binding domain"/>
    <property type="match status" value="1"/>
</dbReference>
<dbReference type="AlphaFoldDB" id="A0A412GTV3"/>
<protein>
    <submittedName>
        <fullName evidence="2">GNAT family N-acetyltransferase</fullName>
    </submittedName>
</protein>
<dbReference type="InterPro" id="IPR036527">
    <property type="entry name" value="SCP2_sterol-bd_dom_sf"/>
</dbReference>
<dbReference type="GO" id="GO:0034069">
    <property type="term" value="F:aminoglycoside N-acetyltransferase activity"/>
    <property type="evidence" value="ECO:0007669"/>
    <property type="project" value="TreeGrafter"/>
</dbReference>
<gene>
    <name evidence="2" type="ORF">DWY20_04715</name>
</gene>
<dbReference type="RefSeq" id="WP_118483565.1">
    <property type="nucleotide sequence ID" value="NZ_QRUU01000013.1"/>
</dbReference>